<proteinExistence type="predicted"/>
<dbReference type="InterPro" id="IPR016039">
    <property type="entry name" value="Thiolase-like"/>
</dbReference>
<organism evidence="1">
    <name type="scientific">Candidatus Improbicoccus pseudotrichonymphae</name>
    <dbReference type="NCBI Taxonomy" id="3033792"/>
    <lineage>
        <taxon>Bacteria</taxon>
        <taxon>Bacillati</taxon>
        <taxon>Bacillota</taxon>
        <taxon>Clostridia</taxon>
        <taxon>Candidatus Improbicoccus</taxon>
    </lineage>
</organism>
<dbReference type="SUPFAM" id="SSF53901">
    <property type="entry name" value="Thiolase-like"/>
    <property type="match status" value="1"/>
</dbReference>
<reference evidence="1" key="1">
    <citation type="journal article" date="2023" name="ISME J.">
        <title>Emergence of putative energy parasites within Clostridia revealed by genome analysis of a novel endosymbiotic clade.</title>
        <authorList>
            <person name="Takahashi K."/>
            <person name="Kuwahara H."/>
            <person name="Horikawa Y."/>
            <person name="Izawa K."/>
            <person name="Kato D."/>
            <person name="Inagaki T."/>
            <person name="Yuki M."/>
            <person name="Ohkuma M."/>
            <person name="Hongoh Y."/>
        </authorList>
    </citation>
    <scope>NUCLEOTIDE SEQUENCE</scope>
    <source>
        <strain evidence="1">CfP3-15</strain>
    </source>
</reference>
<sequence>MAFDAKIRVIKTRNCPIIAGFASVGSKKESEGPLGKFLDMTFEDSFAGEDSWERAEGVLQREAVKIALRKTNLESENIDIIFSGDLLDQSFSTIFGLKNFGIPFLGQFGACSTMAQNLILCAVMVDSGFAENSIAVTSSHFCSAERQYRFPLEYGGQRTPCAQWTVTGSGAAVVSNKQMMDKFNKNKRSYPCIEKFLIGKILDFGVNDSSNMGAAMAPAAAQTIVDFLRGTDTVPSDYDLILTGDLGEVGAKLVRKLIEKEGFKIRDNYNDCGLMIYHKEKQDVHAGGSGCGCSASVLCSVVLQRMLKRELNNILFIATGALMSPTSFKQGETIPGIAHLVQIKNLNL</sequence>
<dbReference type="EMBL" id="AP027924">
    <property type="protein sequence ID" value="BED91968.1"/>
    <property type="molecule type" value="Genomic_DNA"/>
</dbReference>
<gene>
    <name evidence="1" type="ORF">CfP315_0527</name>
</gene>
<dbReference type="Gene3D" id="3.40.47.40">
    <property type="entry name" value="Stage V sporulation protein AD"/>
    <property type="match status" value="1"/>
</dbReference>
<name>A0AA48HV72_9FIRM</name>
<evidence type="ECO:0000313" key="1">
    <source>
        <dbReference type="EMBL" id="BED91968.1"/>
    </source>
</evidence>
<accession>A0AA48HV72</accession>
<dbReference type="InterPro" id="IPR038369">
    <property type="entry name" value="SpoVAD_sf"/>
</dbReference>
<dbReference type="NCBIfam" id="NF006160">
    <property type="entry name" value="PRK08304.1"/>
    <property type="match status" value="1"/>
</dbReference>
<dbReference type="AlphaFoldDB" id="A0AA48HV72"/>
<dbReference type="GO" id="GO:0016746">
    <property type="term" value="F:acyltransferase activity"/>
    <property type="evidence" value="ECO:0007669"/>
    <property type="project" value="InterPro"/>
</dbReference>
<dbReference type="PIRSF" id="PIRSF011570">
    <property type="entry name" value="SpoVAD"/>
    <property type="match status" value="1"/>
</dbReference>
<dbReference type="Proteomes" id="UP001337580">
    <property type="component" value="Chromosome"/>
</dbReference>
<dbReference type="KEGG" id="ips:CfP315_0527"/>
<dbReference type="Pfam" id="PF07451">
    <property type="entry name" value="SpoVAD"/>
    <property type="match status" value="1"/>
</dbReference>
<dbReference type="InterPro" id="IPR010894">
    <property type="entry name" value="SpoVAD"/>
</dbReference>
<protein>
    <submittedName>
        <fullName evidence="1">Stage V sporulation protein AD</fullName>
    </submittedName>
</protein>